<keyword evidence="2" id="KW-1185">Reference proteome</keyword>
<name>A0ACB0IM65_TRIPR</name>
<evidence type="ECO:0000313" key="1">
    <source>
        <dbReference type="EMBL" id="CAJ2633054.1"/>
    </source>
</evidence>
<dbReference type="Proteomes" id="UP001177021">
    <property type="component" value="Unassembled WGS sequence"/>
</dbReference>
<accession>A0ACB0IM65</accession>
<proteinExistence type="predicted"/>
<sequence length="83" mass="9676">MFRRLMVTNGPQFLVFWLEIHFHRNLQVLNTPIQRKLLLKGGVADCAYWKDNSLCHNLDVMKELVKIDNLLASTSPTLRPKDL</sequence>
<comment type="caution">
    <text evidence="1">The sequence shown here is derived from an EMBL/GenBank/DDBJ whole genome shotgun (WGS) entry which is preliminary data.</text>
</comment>
<gene>
    <name evidence="1" type="ORF">MILVUS5_LOCUS4216</name>
</gene>
<organism evidence="1 2">
    <name type="scientific">Trifolium pratense</name>
    <name type="common">Red clover</name>
    <dbReference type="NCBI Taxonomy" id="57577"/>
    <lineage>
        <taxon>Eukaryota</taxon>
        <taxon>Viridiplantae</taxon>
        <taxon>Streptophyta</taxon>
        <taxon>Embryophyta</taxon>
        <taxon>Tracheophyta</taxon>
        <taxon>Spermatophyta</taxon>
        <taxon>Magnoliopsida</taxon>
        <taxon>eudicotyledons</taxon>
        <taxon>Gunneridae</taxon>
        <taxon>Pentapetalae</taxon>
        <taxon>rosids</taxon>
        <taxon>fabids</taxon>
        <taxon>Fabales</taxon>
        <taxon>Fabaceae</taxon>
        <taxon>Papilionoideae</taxon>
        <taxon>50 kb inversion clade</taxon>
        <taxon>NPAAA clade</taxon>
        <taxon>Hologalegina</taxon>
        <taxon>IRL clade</taxon>
        <taxon>Trifolieae</taxon>
        <taxon>Trifolium</taxon>
    </lineage>
</organism>
<protein>
    <submittedName>
        <fullName evidence="1">Uncharacterized protein</fullName>
    </submittedName>
</protein>
<dbReference type="EMBL" id="CASHSV030000001">
    <property type="protein sequence ID" value="CAJ2633054.1"/>
    <property type="molecule type" value="Genomic_DNA"/>
</dbReference>
<evidence type="ECO:0000313" key="2">
    <source>
        <dbReference type="Proteomes" id="UP001177021"/>
    </source>
</evidence>
<reference evidence="1" key="1">
    <citation type="submission" date="2023-10" db="EMBL/GenBank/DDBJ databases">
        <authorList>
            <person name="Rodriguez Cubillos JULIANA M."/>
            <person name="De Vega J."/>
        </authorList>
    </citation>
    <scope>NUCLEOTIDE SEQUENCE</scope>
</reference>